<sequence>MPKIAGKLTEEILDQATKARQALDALERLARNDRGEFADPAAVRAQLNAAQAHVMRATEKTRTLR</sequence>
<keyword evidence="2" id="KW-1185">Reference proteome</keyword>
<reference evidence="1 2" key="2">
    <citation type="submission" date="2024-09" db="EMBL/GenBank/DDBJ databases">
        <title>Draft genome sequence of Candidatus Magnetaquicoccaceae bacterium FCR-1.</title>
        <authorList>
            <person name="Shimoshige H."/>
            <person name="Shimamura S."/>
            <person name="Taoka A."/>
            <person name="Kobayashi H."/>
            <person name="Maekawa T."/>
        </authorList>
    </citation>
    <scope>NUCLEOTIDE SEQUENCE [LARGE SCALE GENOMIC DNA]</scope>
    <source>
        <strain evidence="1 2">FCR-1</strain>
    </source>
</reference>
<dbReference type="Proteomes" id="UP001628193">
    <property type="component" value="Unassembled WGS sequence"/>
</dbReference>
<evidence type="ECO:0000313" key="2">
    <source>
        <dbReference type="Proteomes" id="UP001628193"/>
    </source>
</evidence>
<evidence type="ECO:0000313" key="1">
    <source>
        <dbReference type="EMBL" id="GAB0057087.1"/>
    </source>
</evidence>
<organism evidence="1 2">
    <name type="scientific">Candidatus Magnetaquiglobus chichijimensis</name>
    <dbReference type="NCBI Taxonomy" id="3141448"/>
    <lineage>
        <taxon>Bacteria</taxon>
        <taxon>Pseudomonadati</taxon>
        <taxon>Pseudomonadota</taxon>
        <taxon>Magnetococcia</taxon>
        <taxon>Magnetococcales</taxon>
        <taxon>Candidatus Magnetaquicoccaceae</taxon>
        <taxon>Candidatus Magnetaquiglobus</taxon>
    </lineage>
</organism>
<accession>A0ABQ0C872</accession>
<comment type="caution">
    <text evidence="1">The sequence shown here is derived from an EMBL/GenBank/DDBJ whole genome shotgun (WGS) entry which is preliminary data.</text>
</comment>
<dbReference type="RefSeq" id="WP_420904794.1">
    <property type="nucleotide sequence ID" value="NZ_BAAFGK010000004.1"/>
</dbReference>
<protein>
    <submittedName>
        <fullName evidence="1">Uncharacterized protein</fullName>
    </submittedName>
</protein>
<dbReference type="EMBL" id="BAAFGK010000004">
    <property type="protein sequence ID" value="GAB0057087.1"/>
    <property type="molecule type" value="Genomic_DNA"/>
</dbReference>
<proteinExistence type="predicted"/>
<gene>
    <name evidence="1" type="ORF">SIID45300_01408</name>
</gene>
<name>A0ABQ0C872_9PROT</name>
<reference evidence="1 2" key="1">
    <citation type="submission" date="2024-05" db="EMBL/GenBank/DDBJ databases">
        <authorList>
            <consortium name="Candidatus Magnetaquicoccaceae bacterium FCR-1 genome sequencing consortium"/>
            <person name="Shimoshige H."/>
            <person name="Shimamura S."/>
            <person name="Taoka A."/>
            <person name="Kobayashi H."/>
            <person name="Maekawa T."/>
        </authorList>
    </citation>
    <scope>NUCLEOTIDE SEQUENCE [LARGE SCALE GENOMIC DNA]</scope>
    <source>
        <strain evidence="1 2">FCR-1</strain>
    </source>
</reference>